<evidence type="ECO:0000256" key="2">
    <source>
        <dbReference type="ARBA" id="ARBA00022679"/>
    </source>
</evidence>
<dbReference type="PANTHER" id="PTHR48047">
    <property type="entry name" value="GLYCOSYLTRANSFERASE"/>
    <property type="match status" value="1"/>
</dbReference>
<gene>
    <name evidence="5" type="ORF">LUZ61_004321</name>
</gene>
<dbReference type="SUPFAM" id="SSF53756">
    <property type="entry name" value="UDP-Glycosyltransferase/glycogen phosphorylase"/>
    <property type="match status" value="1"/>
</dbReference>
<dbReference type="InterPro" id="IPR035595">
    <property type="entry name" value="UDP_glycos_trans_CS"/>
</dbReference>
<name>A0AAD6ETM3_9POAL</name>
<accession>A0AAD6ETM3</accession>
<evidence type="ECO:0000256" key="1">
    <source>
        <dbReference type="ARBA" id="ARBA00009995"/>
    </source>
</evidence>
<comment type="similarity">
    <text evidence="1 3">Belongs to the UDP-glycosyltransferase family.</text>
</comment>
<dbReference type="Pfam" id="PF00201">
    <property type="entry name" value="UDPGT"/>
    <property type="match status" value="1"/>
</dbReference>
<evidence type="ECO:0000256" key="3">
    <source>
        <dbReference type="RuleBase" id="RU003718"/>
    </source>
</evidence>
<keyword evidence="6" id="KW-1185">Reference proteome</keyword>
<dbReference type="CDD" id="cd03784">
    <property type="entry name" value="GT1_Gtf-like"/>
    <property type="match status" value="1"/>
</dbReference>
<dbReference type="FunFam" id="3.40.50.2000:FF:000056">
    <property type="entry name" value="Glycosyltransferase"/>
    <property type="match status" value="1"/>
</dbReference>
<evidence type="ECO:0000313" key="6">
    <source>
        <dbReference type="Proteomes" id="UP001210211"/>
    </source>
</evidence>
<dbReference type="EC" id="2.4.1.-" evidence="4"/>
<proteinExistence type="inferred from homology"/>
<dbReference type="AlphaFoldDB" id="A0AAD6ETM3"/>
<dbReference type="Gene3D" id="3.40.50.2000">
    <property type="entry name" value="Glycogen Phosphorylase B"/>
    <property type="match status" value="2"/>
</dbReference>
<keyword evidence="3" id="KW-0328">Glycosyltransferase</keyword>
<dbReference type="PROSITE" id="PS00375">
    <property type="entry name" value="UDPGT"/>
    <property type="match status" value="1"/>
</dbReference>
<evidence type="ECO:0000256" key="4">
    <source>
        <dbReference type="RuleBase" id="RU362057"/>
    </source>
</evidence>
<dbReference type="InterPro" id="IPR002213">
    <property type="entry name" value="UDP_glucos_trans"/>
</dbReference>
<dbReference type="EMBL" id="JAMRDG010000001">
    <property type="protein sequence ID" value="KAJ3700616.1"/>
    <property type="molecule type" value="Genomic_DNA"/>
</dbReference>
<keyword evidence="2 3" id="KW-0808">Transferase</keyword>
<sequence>MASSSPRVFLLPFPAYGLMIPMVDLASLFTSRGIDTTIITTPGNASFFPSHLNLLLLPSSPFTAVGLPSGCENLADLPQPEHQHMLTFMHAMSLLRKPLAALLAEHSPTCLVSDYRCPWTVDMGIPRIVFQPTGAFSAAVSDIIYTFEPHKKMEDPMEKFLIPGGIPHPICITRSELPGIFHLPREAFQITKESLCQCLGVIFHTFYELEPWYVDYLKASGPNKVWCAGVLPLYNKRAECTEAEWEPTKAWLDSKNPSSVIYLCFGSTSVLGEDQLKEIAAGLHASNHPFLWVVKGEWPGKNWNELEGLENKGRILMRWAPQVEILNHPSIGGFVTHCGWNSSLEAIAAGVPVAGWPQRAEQFLNERLLVEVMGVGVSMLGEGEARRRVRQRGIVGRERVREVVCELMGGGERAAEWRNRATEYCKMAREAVKDGGSSDQDMAALIEEIHRMAVPRFTI</sequence>
<dbReference type="GO" id="GO:0035251">
    <property type="term" value="F:UDP-glucosyltransferase activity"/>
    <property type="evidence" value="ECO:0007669"/>
    <property type="project" value="TreeGrafter"/>
</dbReference>
<dbReference type="Proteomes" id="UP001210211">
    <property type="component" value="Unassembled WGS sequence"/>
</dbReference>
<comment type="caution">
    <text evidence="5">The sequence shown here is derived from an EMBL/GenBank/DDBJ whole genome shotgun (WGS) entry which is preliminary data.</text>
</comment>
<dbReference type="PANTHER" id="PTHR48047:SF19">
    <property type="entry name" value="GLYCOSYLTRANSFERASE"/>
    <property type="match status" value="1"/>
</dbReference>
<reference evidence="5 6" key="1">
    <citation type="journal article" date="2022" name="Cell">
        <title>Repeat-based holocentromeres influence genome architecture and karyotype evolution.</title>
        <authorList>
            <person name="Hofstatter P.G."/>
            <person name="Thangavel G."/>
            <person name="Lux T."/>
            <person name="Neumann P."/>
            <person name="Vondrak T."/>
            <person name="Novak P."/>
            <person name="Zhang M."/>
            <person name="Costa L."/>
            <person name="Castellani M."/>
            <person name="Scott A."/>
            <person name="Toegelov H."/>
            <person name="Fuchs J."/>
            <person name="Mata-Sucre Y."/>
            <person name="Dias Y."/>
            <person name="Vanzela A.L.L."/>
            <person name="Huettel B."/>
            <person name="Almeida C.C.S."/>
            <person name="Simkova H."/>
            <person name="Souza G."/>
            <person name="Pedrosa-Harand A."/>
            <person name="Macas J."/>
            <person name="Mayer K.F.X."/>
            <person name="Houben A."/>
            <person name="Marques A."/>
        </authorList>
    </citation>
    <scope>NUCLEOTIDE SEQUENCE [LARGE SCALE GENOMIC DNA]</scope>
    <source>
        <strain evidence="5">RhyTen1mFocal</strain>
    </source>
</reference>
<evidence type="ECO:0000313" key="5">
    <source>
        <dbReference type="EMBL" id="KAJ3700616.1"/>
    </source>
</evidence>
<organism evidence="5 6">
    <name type="scientific">Rhynchospora tenuis</name>
    <dbReference type="NCBI Taxonomy" id="198213"/>
    <lineage>
        <taxon>Eukaryota</taxon>
        <taxon>Viridiplantae</taxon>
        <taxon>Streptophyta</taxon>
        <taxon>Embryophyta</taxon>
        <taxon>Tracheophyta</taxon>
        <taxon>Spermatophyta</taxon>
        <taxon>Magnoliopsida</taxon>
        <taxon>Liliopsida</taxon>
        <taxon>Poales</taxon>
        <taxon>Cyperaceae</taxon>
        <taxon>Cyperoideae</taxon>
        <taxon>Rhynchosporeae</taxon>
        <taxon>Rhynchospora</taxon>
    </lineage>
</organism>
<protein>
    <recommendedName>
        <fullName evidence="4">Glycosyltransferase</fullName>
        <ecNumber evidence="4">2.4.1.-</ecNumber>
    </recommendedName>
</protein>